<reference evidence="3 4" key="1">
    <citation type="submission" date="2018-07" db="EMBL/GenBank/DDBJ databases">
        <authorList>
            <person name="Zhang Y."/>
            <person name="Wang L."/>
            <person name="Ma S."/>
        </authorList>
    </citation>
    <scope>NUCLEOTIDE SEQUENCE [LARGE SCALE GENOMIC DNA]</scope>
    <source>
        <strain evidence="3 4">4-2</strain>
    </source>
</reference>
<accession>A0A3M0MNF4</accession>
<gene>
    <name evidence="3" type="ORF">C9E81_00235</name>
</gene>
<comment type="caution">
    <text evidence="3">The sequence shown here is derived from an EMBL/GenBank/DDBJ whole genome shotgun (WGS) entry which is preliminary data.</text>
</comment>
<dbReference type="EMBL" id="QOKZ01000001">
    <property type="protein sequence ID" value="RMC37230.1"/>
    <property type="molecule type" value="Genomic_DNA"/>
</dbReference>
<sequence>MSAIDPRTLRNAFGTFMTGVTVVTTRDPEGKPVGFTANSFTSVSLDPPLVLVCLANSSRNRSVFAEAPGFAVNILSEGQKDISNTFARPVEDRFEAVTWRDGPFGAPVLDGVSAWFDCSRHKLVEAGDHVILIGKVEAFDDSPVPGLGYARGAYVTPAMEARALASQAELMVSALIEYQGEVLLIPGDDDSLALPVARVGKEGVSAALAQLIAEHGAGIEPGFIYAVYEDDDAGCQHISFLCQAAEPVSRHGTFKTLVPPVLAKIADPAMRTMLERFAAESRIGNFGVYYGNQVSGKVRPIAAGSGSQ</sequence>
<evidence type="ECO:0000256" key="1">
    <source>
        <dbReference type="ARBA" id="ARBA00023002"/>
    </source>
</evidence>
<dbReference type="InterPro" id="IPR002563">
    <property type="entry name" value="Flavin_Rdtase-like_dom"/>
</dbReference>
<dbReference type="RefSeq" id="WP_122110325.1">
    <property type="nucleotide sequence ID" value="NZ_QOKZ01000001.1"/>
</dbReference>
<dbReference type="PANTHER" id="PTHR30466:SF1">
    <property type="entry name" value="FMN REDUCTASE (NADH) RUTF"/>
    <property type="match status" value="1"/>
</dbReference>
<dbReference type="GO" id="GO:0010181">
    <property type="term" value="F:FMN binding"/>
    <property type="evidence" value="ECO:0007669"/>
    <property type="project" value="InterPro"/>
</dbReference>
<evidence type="ECO:0000313" key="3">
    <source>
        <dbReference type="EMBL" id="RMC37230.1"/>
    </source>
</evidence>
<keyword evidence="4" id="KW-1185">Reference proteome</keyword>
<dbReference type="OrthoDB" id="9792858at2"/>
<protein>
    <submittedName>
        <fullName evidence="3">Flavin reductase</fullName>
    </submittedName>
</protein>
<dbReference type="GO" id="GO:0042602">
    <property type="term" value="F:riboflavin reductase (NADPH) activity"/>
    <property type="evidence" value="ECO:0007669"/>
    <property type="project" value="TreeGrafter"/>
</dbReference>
<evidence type="ECO:0000313" key="4">
    <source>
        <dbReference type="Proteomes" id="UP000273516"/>
    </source>
</evidence>
<dbReference type="SMART" id="SM00903">
    <property type="entry name" value="Flavin_Reduct"/>
    <property type="match status" value="1"/>
</dbReference>
<dbReference type="AlphaFoldDB" id="A0A3M0MNF4"/>
<dbReference type="InterPro" id="IPR012349">
    <property type="entry name" value="Split_barrel_FMN-bd"/>
</dbReference>
<dbReference type="InterPro" id="IPR050268">
    <property type="entry name" value="NADH-dep_flavin_reductase"/>
</dbReference>
<proteinExistence type="predicted"/>
<keyword evidence="1" id="KW-0560">Oxidoreductase</keyword>
<name>A0A3M0MNF4_9RHOB</name>
<dbReference type="Pfam" id="PF01613">
    <property type="entry name" value="Flavin_Reduct"/>
    <property type="match status" value="1"/>
</dbReference>
<dbReference type="Proteomes" id="UP000273516">
    <property type="component" value="Unassembled WGS sequence"/>
</dbReference>
<dbReference type="Gene3D" id="2.30.110.10">
    <property type="entry name" value="Electron Transport, Fmn-binding Protein, Chain A"/>
    <property type="match status" value="1"/>
</dbReference>
<dbReference type="GO" id="GO:0006208">
    <property type="term" value="P:pyrimidine nucleobase catabolic process"/>
    <property type="evidence" value="ECO:0007669"/>
    <property type="project" value="TreeGrafter"/>
</dbReference>
<dbReference type="PANTHER" id="PTHR30466">
    <property type="entry name" value="FLAVIN REDUCTASE"/>
    <property type="match status" value="1"/>
</dbReference>
<dbReference type="Gene3D" id="3.90.79.10">
    <property type="entry name" value="Nucleoside Triphosphate Pyrophosphohydrolase"/>
    <property type="match status" value="1"/>
</dbReference>
<feature type="domain" description="Flavin reductase like" evidence="2">
    <location>
        <begin position="13"/>
        <end position="156"/>
    </location>
</feature>
<dbReference type="SUPFAM" id="SSF50475">
    <property type="entry name" value="FMN-binding split barrel"/>
    <property type="match status" value="1"/>
</dbReference>
<evidence type="ECO:0000259" key="2">
    <source>
        <dbReference type="SMART" id="SM00903"/>
    </source>
</evidence>
<organism evidence="3 4">
    <name type="scientific">Paracoccus alkanivorans</name>
    <dbReference type="NCBI Taxonomy" id="2116655"/>
    <lineage>
        <taxon>Bacteria</taxon>
        <taxon>Pseudomonadati</taxon>
        <taxon>Pseudomonadota</taxon>
        <taxon>Alphaproteobacteria</taxon>
        <taxon>Rhodobacterales</taxon>
        <taxon>Paracoccaceae</taxon>
        <taxon>Paracoccus</taxon>
    </lineage>
</organism>